<accession>A0ABW0M2S5</accession>
<dbReference type="EMBL" id="JBHSMT010000002">
    <property type="protein sequence ID" value="MFC5472409.1"/>
    <property type="molecule type" value="Genomic_DNA"/>
</dbReference>
<dbReference type="Proteomes" id="UP001596045">
    <property type="component" value="Unassembled WGS sequence"/>
</dbReference>
<proteinExistence type="predicted"/>
<dbReference type="InterPro" id="IPR021733">
    <property type="entry name" value="DUF3304"/>
</dbReference>
<dbReference type="Pfam" id="PF11745">
    <property type="entry name" value="DUF3304"/>
    <property type="match status" value="1"/>
</dbReference>
<reference evidence="2" key="1">
    <citation type="journal article" date="2019" name="Int. J. Syst. Evol. Microbiol.">
        <title>The Global Catalogue of Microorganisms (GCM) 10K type strain sequencing project: providing services to taxonomists for standard genome sequencing and annotation.</title>
        <authorList>
            <consortium name="The Broad Institute Genomics Platform"/>
            <consortium name="The Broad Institute Genome Sequencing Center for Infectious Disease"/>
            <person name="Wu L."/>
            <person name="Ma J."/>
        </authorList>
    </citation>
    <scope>NUCLEOTIDE SEQUENCE [LARGE SCALE GENOMIC DNA]</scope>
    <source>
        <strain evidence="2">JCM 17066</strain>
    </source>
</reference>
<gene>
    <name evidence="1" type="ORF">ACFPM8_00410</name>
</gene>
<protein>
    <submittedName>
        <fullName evidence="1">DUF3304 domain-containing protein</fullName>
    </submittedName>
</protein>
<evidence type="ECO:0000313" key="1">
    <source>
        <dbReference type="EMBL" id="MFC5472409.1"/>
    </source>
</evidence>
<dbReference type="RefSeq" id="WP_378993820.1">
    <property type="nucleotide sequence ID" value="NZ_JBHSMT010000002.1"/>
</dbReference>
<keyword evidence="2" id="KW-1185">Reference proteome</keyword>
<evidence type="ECO:0000313" key="2">
    <source>
        <dbReference type="Proteomes" id="UP001596045"/>
    </source>
</evidence>
<organism evidence="1 2">
    <name type="scientific">Paraherbaspirillum soli</name>
    <dbReference type="NCBI Taxonomy" id="631222"/>
    <lineage>
        <taxon>Bacteria</taxon>
        <taxon>Pseudomonadati</taxon>
        <taxon>Pseudomonadota</taxon>
        <taxon>Betaproteobacteria</taxon>
        <taxon>Burkholderiales</taxon>
        <taxon>Oxalobacteraceae</taxon>
        <taxon>Paraherbaspirillum</taxon>
    </lineage>
</organism>
<comment type="caution">
    <text evidence="1">The sequence shown here is derived from an EMBL/GenBank/DDBJ whole genome shotgun (WGS) entry which is preliminary data.</text>
</comment>
<sequence length="190" mass="21306">MNTIFTLNPDPGHVRSNERSKQMQHAMRTLLMLYLLGLASLLAGCSEEKIAVSVTGYNHMTDWSVSDFAVNGGSGRNLSPGDGGPGGTCCVELPKHWRPGMKAKVSWSYDVKQSDPRTPPPPQEAEVEIPEYTPENLGTVQVHFYPNHRIKVVVSRYTLGSPAYPMSPEDMLPWKVREDLIEYYKEKGWK</sequence>
<name>A0ABW0M2S5_9BURK</name>